<organism evidence="2 3">
    <name type="scientific">Trifolium subterraneum</name>
    <name type="common">Subterranean clover</name>
    <dbReference type="NCBI Taxonomy" id="3900"/>
    <lineage>
        <taxon>Eukaryota</taxon>
        <taxon>Viridiplantae</taxon>
        <taxon>Streptophyta</taxon>
        <taxon>Embryophyta</taxon>
        <taxon>Tracheophyta</taxon>
        <taxon>Spermatophyta</taxon>
        <taxon>Magnoliopsida</taxon>
        <taxon>eudicotyledons</taxon>
        <taxon>Gunneridae</taxon>
        <taxon>Pentapetalae</taxon>
        <taxon>rosids</taxon>
        <taxon>fabids</taxon>
        <taxon>Fabales</taxon>
        <taxon>Fabaceae</taxon>
        <taxon>Papilionoideae</taxon>
        <taxon>50 kb inversion clade</taxon>
        <taxon>NPAAA clade</taxon>
        <taxon>Hologalegina</taxon>
        <taxon>IRL clade</taxon>
        <taxon>Trifolieae</taxon>
        <taxon>Trifolium</taxon>
    </lineage>
</organism>
<feature type="compositionally biased region" description="Basic and acidic residues" evidence="1">
    <location>
        <begin position="8"/>
        <end position="17"/>
    </location>
</feature>
<proteinExistence type="predicted"/>
<dbReference type="OrthoDB" id="1898570at2759"/>
<name>A0A2Z6PGY5_TRISU</name>
<evidence type="ECO:0000313" key="3">
    <source>
        <dbReference type="Proteomes" id="UP000242715"/>
    </source>
</evidence>
<accession>A0A2Z6PGY5</accession>
<evidence type="ECO:0000256" key="1">
    <source>
        <dbReference type="SAM" id="MobiDB-lite"/>
    </source>
</evidence>
<protein>
    <submittedName>
        <fullName evidence="2">Uncharacterized protein</fullName>
    </submittedName>
</protein>
<feature type="region of interest" description="Disordered" evidence="1">
    <location>
        <begin position="45"/>
        <end position="66"/>
    </location>
</feature>
<gene>
    <name evidence="2" type="ORF">TSUD_246420</name>
</gene>
<dbReference type="Proteomes" id="UP000242715">
    <property type="component" value="Unassembled WGS sequence"/>
</dbReference>
<keyword evidence="3" id="KW-1185">Reference proteome</keyword>
<dbReference type="AlphaFoldDB" id="A0A2Z6PGY5"/>
<reference evidence="3" key="1">
    <citation type="journal article" date="2017" name="Front. Plant Sci.">
        <title>Climate Clever Clovers: New Paradigm to Reduce the Environmental Footprint of Ruminants by Breeding Low Methanogenic Forages Utilizing Haplotype Variation.</title>
        <authorList>
            <person name="Kaur P."/>
            <person name="Appels R."/>
            <person name="Bayer P.E."/>
            <person name="Keeble-Gagnere G."/>
            <person name="Wang J."/>
            <person name="Hirakawa H."/>
            <person name="Shirasawa K."/>
            <person name="Vercoe P."/>
            <person name="Stefanova K."/>
            <person name="Durmic Z."/>
            <person name="Nichols P."/>
            <person name="Revell C."/>
            <person name="Isobe S.N."/>
            <person name="Edwards D."/>
            <person name="Erskine W."/>
        </authorList>
    </citation>
    <scope>NUCLEOTIDE SEQUENCE [LARGE SCALE GENOMIC DNA]</scope>
    <source>
        <strain evidence="3">cv. Daliak</strain>
    </source>
</reference>
<feature type="region of interest" description="Disordered" evidence="1">
    <location>
        <begin position="1"/>
        <end position="21"/>
    </location>
</feature>
<sequence length="66" mass="7655">MDTNVPTERGRDGESNHKTFGSNIENTIMNLVYFPLPKHKEKLIGKSIASGRRRRKSRWDERPDDA</sequence>
<evidence type="ECO:0000313" key="2">
    <source>
        <dbReference type="EMBL" id="GAU44749.1"/>
    </source>
</evidence>
<dbReference type="EMBL" id="DF974069">
    <property type="protein sequence ID" value="GAU44749.1"/>
    <property type="molecule type" value="Genomic_DNA"/>
</dbReference>